<feature type="compositionally biased region" description="Polar residues" evidence="1">
    <location>
        <begin position="125"/>
        <end position="147"/>
    </location>
</feature>
<dbReference type="Proteomes" id="UP000887565">
    <property type="component" value="Unplaced"/>
</dbReference>
<name>A0A915L866_ROMCU</name>
<evidence type="ECO:0000256" key="1">
    <source>
        <dbReference type="SAM" id="MobiDB-lite"/>
    </source>
</evidence>
<protein>
    <submittedName>
        <fullName evidence="4">Uncharacterized protein</fullName>
    </submittedName>
</protein>
<feature type="chain" id="PRO_5037665549" evidence="2">
    <location>
        <begin position="22"/>
        <end position="147"/>
    </location>
</feature>
<feature type="region of interest" description="Disordered" evidence="1">
    <location>
        <begin position="66"/>
        <end position="147"/>
    </location>
</feature>
<keyword evidence="2" id="KW-0732">Signal</keyword>
<evidence type="ECO:0000313" key="4">
    <source>
        <dbReference type="WBParaSite" id="nRc.2.0.1.t47234-RA"/>
    </source>
</evidence>
<sequence length="147" mass="16098">MNFIWFVLFAVIIQVSLLAEAKVRPKSRVKDSHVNKPQAKNRGQHSERHGKRKKKDFALLLAVSDKSEGKAVADKTNENAAPNKEESLPIKDKGDSEKEKIGLGEAIEGLSELLPKSETDEKIPFSSTGPDDSGGQEIQTTSLRSSS</sequence>
<reference evidence="4" key="1">
    <citation type="submission" date="2022-11" db="UniProtKB">
        <authorList>
            <consortium name="WormBaseParasite"/>
        </authorList>
    </citation>
    <scope>IDENTIFICATION</scope>
</reference>
<accession>A0A915L866</accession>
<proteinExistence type="predicted"/>
<feature type="region of interest" description="Disordered" evidence="1">
    <location>
        <begin position="26"/>
        <end position="54"/>
    </location>
</feature>
<dbReference type="AlphaFoldDB" id="A0A915L866"/>
<feature type="compositionally biased region" description="Basic and acidic residues" evidence="1">
    <location>
        <begin position="66"/>
        <end position="102"/>
    </location>
</feature>
<feature type="signal peptide" evidence="2">
    <location>
        <begin position="1"/>
        <end position="21"/>
    </location>
</feature>
<evidence type="ECO:0000256" key="2">
    <source>
        <dbReference type="SAM" id="SignalP"/>
    </source>
</evidence>
<dbReference type="WBParaSite" id="nRc.2.0.1.t47234-RA">
    <property type="protein sequence ID" value="nRc.2.0.1.t47234-RA"/>
    <property type="gene ID" value="nRc.2.0.1.g47234"/>
</dbReference>
<evidence type="ECO:0000313" key="3">
    <source>
        <dbReference type="Proteomes" id="UP000887565"/>
    </source>
</evidence>
<organism evidence="3 4">
    <name type="scientific">Romanomermis culicivorax</name>
    <name type="common">Nematode worm</name>
    <dbReference type="NCBI Taxonomy" id="13658"/>
    <lineage>
        <taxon>Eukaryota</taxon>
        <taxon>Metazoa</taxon>
        <taxon>Ecdysozoa</taxon>
        <taxon>Nematoda</taxon>
        <taxon>Enoplea</taxon>
        <taxon>Dorylaimia</taxon>
        <taxon>Mermithida</taxon>
        <taxon>Mermithoidea</taxon>
        <taxon>Mermithidae</taxon>
        <taxon>Romanomermis</taxon>
    </lineage>
</organism>
<keyword evidence="3" id="KW-1185">Reference proteome</keyword>